<protein>
    <submittedName>
        <fullName evidence="5">HV309 protein</fullName>
    </submittedName>
</protein>
<feature type="non-terminal residue" evidence="5">
    <location>
        <position position="106"/>
    </location>
</feature>
<dbReference type="GO" id="GO:0019814">
    <property type="term" value="C:immunoglobulin complex"/>
    <property type="evidence" value="ECO:0007669"/>
    <property type="project" value="UniProtKB-KW"/>
</dbReference>
<sequence length="106" mass="11712">GLWAQPRLQEAGGGLRAPGDSVTLSCRGSGFTFEDYYVYWYRQAPGGSLEWVSFISCPTGTIEDYGSAVKGRAKISRDNSRSEAYLSLRSLQAQDSARYFCAIPRE</sequence>
<gene>
    <name evidence="5" type="primary">Ighv39</name>
    <name evidence="5" type="ORF">OENOEN_R14242</name>
</gene>
<dbReference type="GO" id="GO:0005576">
    <property type="term" value="C:extracellular region"/>
    <property type="evidence" value="ECO:0007669"/>
    <property type="project" value="UniProtKB-ARBA"/>
</dbReference>
<dbReference type="Pfam" id="PF07686">
    <property type="entry name" value="V-set"/>
    <property type="match status" value="1"/>
</dbReference>
<evidence type="ECO:0000313" key="5">
    <source>
        <dbReference type="EMBL" id="NXM88196.1"/>
    </source>
</evidence>
<reference evidence="5 6" key="1">
    <citation type="submission" date="2019-09" db="EMBL/GenBank/DDBJ databases">
        <title>Bird 10,000 Genomes (B10K) Project - Family phase.</title>
        <authorList>
            <person name="Zhang G."/>
        </authorList>
    </citation>
    <scope>NUCLEOTIDE SEQUENCE [LARGE SCALE GENOMIC DNA]</scope>
    <source>
        <strain evidence="5">B10K-DU-001-74</strain>
        <tissue evidence="5">Muscle</tissue>
    </source>
</reference>
<feature type="non-terminal residue" evidence="5">
    <location>
        <position position="1"/>
    </location>
</feature>
<dbReference type="PANTHER" id="PTHR23266">
    <property type="entry name" value="IMMUNOGLOBULIN HEAVY CHAIN"/>
    <property type="match status" value="1"/>
</dbReference>
<keyword evidence="2" id="KW-1064">Adaptive immunity</keyword>
<dbReference type="PROSITE" id="PS50835">
    <property type="entry name" value="IG_LIKE"/>
    <property type="match status" value="1"/>
</dbReference>
<evidence type="ECO:0000313" key="6">
    <source>
        <dbReference type="Proteomes" id="UP000565754"/>
    </source>
</evidence>
<keyword evidence="6" id="KW-1185">Reference proteome</keyword>
<dbReference type="EMBL" id="VXBF01011275">
    <property type="protein sequence ID" value="NXM88196.1"/>
    <property type="molecule type" value="Genomic_DNA"/>
</dbReference>
<evidence type="ECO:0000256" key="1">
    <source>
        <dbReference type="ARBA" id="ARBA00022859"/>
    </source>
</evidence>
<dbReference type="Gene3D" id="2.60.40.10">
    <property type="entry name" value="Immunoglobulins"/>
    <property type="match status" value="1"/>
</dbReference>
<evidence type="ECO:0000256" key="3">
    <source>
        <dbReference type="ARBA" id="ARBA00043265"/>
    </source>
</evidence>
<dbReference type="Proteomes" id="UP000565754">
    <property type="component" value="Unassembled WGS sequence"/>
</dbReference>
<comment type="caution">
    <text evidence="5">The sequence shown here is derived from an EMBL/GenBank/DDBJ whole genome shotgun (WGS) entry which is preliminary data.</text>
</comment>
<dbReference type="SMART" id="SM00406">
    <property type="entry name" value="IGv"/>
    <property type="match status" value="1"/>
</dbReference>
<dbReference type="InterPro" id="IPR050199">
    <property type="entry name" value="IgHV"/>
</dbReference>
<keyword evidence="1" id="KW-0391">Immunity</keyword>
<keyword evidence="3" id="KW-1280">Immunoglobulin</keyword>
<evidence type="ECO:0000259" key="4">
    <source>
        <dbReference type="PROSITE" id="PS50835"/>
    </source>
</evidence>
<feature type="domain" description="Ig-like" evidence="4">
    <location>
        <begin position="6"/>
        <end position="106"/>
    </location>
</feature>
<name>A0A7L1EFF5_OENON</name>
<dbReference type="AlphaFoldDB" id="A0A7L1EFF5"/>
<accession>A0A7L1EFF5</accession>
<dbReference type="GO" id="GO:0002250">
    <property type="term" value="P:adaptive immune response"/>
    <property type="evidence" value="ECO:0007669"/>
    <property type="project" value="UniProtKB-KW"/>
</dbReference>
<dbReference type="InterPro" id="IPR013783">
    <property type="entry name" value="Ig-like_fold"/>
</dbReference>
<dbReference type="InterPro" id="IPR013106">
    <property type="entry name" value="Ig_V-set"/>
</dbReference>
<organism evidence="5 6">
    <name type="scientific">Oenanthe oenanthe</name>
    <name type="common">Northern wheatear</name>
    <dbReference type="NCBI Taxonomy" id="279966"/>
    <lineage>
        <taxon>Eukaryota</taxon>
        <taxon>Metazoa</taxon>
        <taxon>Chordata</taxon>
        <taxon>Craniata</taxon>
        <taxon>Vertebrata</taxon>
        <taxon>Euteleostomi</taxon>
        <taxon>Archelosauria</taxon>
        <taxon>Archosauria</taxon>
        <taxon>Dinosauria</taxon>
        <taxon>Saurischia</taxon>
        <taxon>Theropoda</taxon>
        <taxon>Coelurosauria</taxon>
        <taxon>Aves</taxon>
        <taxon>Neognathae</taxon>
        <taxon>Neoaves</taxon>
        <taxon>Telluraves</taxon>
        <taxon>Australaves</taxon>
        <taxon>Passeriformes</taxon>
        <taxon>Muscicapidae</taxon>
        <taxon>Oenanthe</taxon>
    </lineage>
</organism>
<dbReference type="InterPro" id="IPR007110">
    <property type="entry name" value="Ig-like_dom"/>
</dbReference>
<proteinExistence type="predicted"/>
<dbReference type="SUPFAM" id="SSF48726">
    <property type="entry name" value="Immunoglobulin"/>
    <property type="match status" value="1"/>
</dbReference>
<evidence type="ECO:0000256" key="2">
    <source>
        <dbReference type="ARBA" id="ARBA00023130"/>
    </source>
</evidence>
<dbReference type="InterPro" id="IPR036179">
    <property type="entry name" value="Ig-like_dom_sf"/>
</dbReference>